<evidence type="ECO:0000313" key="2">
    <source>
        <dbReference type="Proteomes" id="UP000438429"/>
    </source>
</evidence>
<reference evidence="1 2" key="1">
    <citation type="submission" date="2019-06" db="EMBL/GenBank/DDBJ databases">
        <title>Draft genomes of female and male turbot (Scophthalmus maximus).</title>
        <authorList>
            <person name="Xu H."/>
            <person name="Xu X.-W."/>
            <person name="Shao C."/>
            <person name="Chen S."/>
        </authorList>
    </citation>
    <scope>NUCLEOTIDE SEQUENCE [LARGE SCALE GENOMIC DNA]</scope>
    <source>
        <strain evidence="1">Ysfricsl-2016a</strain>
        <tissue evidence="1">Blood</tissue>
    </source>
</reference>
<organism evidence="1 2">
    <name type="scientific">Scophthalmus maximus</name>
    <name type="common">Turbot</name>
    <name type="synonym">Psetta maxima</name>
    <dbReference type="NCBI Taxonomy" id="52904"/>
    <lineage>
        <taxon>Eukaryota</taxon>
        <taxon>Metazoa</taxon>
        <taxon>Chordata</taxon>
        <taxon>Craniata</taxon>
        <taxon>Vertebrata</taxon>
        <taxon>Euteleostomi</taxon>
        <taxon>Actinopterygii</taxon>
        <taxon>Neopterygii</taxon>
        <taxon>Teleostei</taxon>
        <taxon>Neoteleostei</taxon>
        <taxon>Acanthomorphata</taxon>
        <taxon>Carangaria</taxon>
        <taxon>Pleuronectiformes</taxon>
        <taxon>Pleuronectoidei</taxon>
        <taxon>Scophthalmidae</taxon>
        <taxon>Scophthalmus</taxon>
    </lineage>
</organism>
<dbReference type="AlphaFoldDB" id="A0A6A4SPX8"/>
<sequence length="109" mass="11910">MHVAQSDIANRKLAASINNTVSQTVKKSEARDGGLIDSVWSFGAAVGYSARLWHNQICVRDVYVAVCGGGCESIFLRSVVKDPKVYAHRMSMGWCDKQTPSYGALLFDP</sequence>
<name>A0A6A4SPX8_SCOMX</name>
<comment type="caution">
    <text evidence="1">The sequence shown here is derived from an EMBL/GenBank/DDBJ whole genome shotgun (WGS) entry which is preliminary data.</text>
</comment>
<evidence type="ECO:0000313" key="1">
    <source>
        <dbReference type="EMBL" id="KAF0037206.1"/>
    </source>
</evidence>
<accession>A0A6A4SPX8</accession>
<dbReference type="Proteomes" id="UP000438429">
    <property type="component" value="Unassembled WGS sequence"/>
</dbReference>
<gene>
    <name evidence="1" type="ORF">F2P81_010080</name>
</gene>
<dbReference type="EMBL" id="VEVO01000009">
    <property type="protein sequence ID" value="KAF0037206.1"/>
    <property type="molecule type" value="Genomic_DNA"/>
</dbReference>
<proteinExistence type="predicted"/>
<protein>
    <submittedName>
        <fullName evidence="1">Uncharacterized protein</fullName>
    </submittedName>
</protein>